<evidence type="ECO:0000313" key="3">
    <source>
        <dbReference type="EMBL" id="NYH86868.1"/>
    </source>
</evidence>
<evidence type="ECO:0000313" key="4">
    <source>
        <dbReference type="EMBL" id="SFH27091.1"/>
    </source>
</evidence>
<reference evidence="4 5" key="1">
    <citation type="submission" date="2016-10" db="EMBL/GenBank/DDBJ databases">
        <authorList>
            <person name="de Groot N.N."/>
        </authorList>
    </citation>
    <scope>NUCLEOTIDE SEQUENCE [LARGE SCALE GENOMIC DNA]</scope>
    <source>
        <strain evidence="4 5">CPCC 202808</strain>
    </source>
</reference>
<accession>A0A1I2YR52</accession>
<dbReference type="STRING" id="504797.SAMN05421678_114198"/>
<gene>
    <name evidence="3" type="ORF">FHR37_005719</name>
    <name evidence="4" type="ORF">SAMN05421678_114198</name>
</gene>
<dbReference type="Proteomes" id="UP000199052">
    <property type="component" value="Unassembled WGS sequence"/>
</dbReference>
<evidence type="ECO:0000259" key="2">
    <source>
        <dbReference type="Pfam" id="PF00149"/>
    </source>
</evidence>
<dbReference type="Pfam" id="PF00149">
    <property type="entry name" value="Metallophos"/>
    <property type="match status" value="1"/>
</dbReference>
<dbReference type="GO" id="GO:0016787">
    <property type="term" value="F:hydrolase activity"/>
    <property type="evidence" value="ECO:0007669"/>
    <property type="project" value="InterPro"/>
</dbReference>
<keyword evidence="6" id="KW-1185">Reference proteome</keyword>
<dbReference type="SUPFAM" id="SSF56300">
    <property type="entry name" value="Metallo-dependent phosphatases"/>
    <property type="match status" value="1"/>
</dbReference>
<dbReference type="EMBL" id="FOOI01000014">
    <property type="protein sequence ID" value="SFH27091.1"/>
    <property type="molecule type" value="Genomic_DNA"/>
</dbReference>
<dbReference type="InterPro" id="IPR004843">
    <property type="entry name" value="Calcineurin-like_PHP"/>
</dbReference>
<feature type="chain" id="PRO_5011750399" evidence="1">
    <location>
        <begin position="29"/>
        <end position="342"/>
    </location>
</feature>
<evidence type="ECO:0000313" key="6">
    <source>
        <dbReference type="Proteomes" id="UP000533017"/>
    </source>
</evidence>
<feature type="signal peptide" evidence="1">
    <location>
        <begin position="1"/>
        <end position="28"/>
    </location>
</feature>
<dbReference type="InterPro" id="IPR029052">
    <property type="entry name" value="Metallo-depent_PP-like"/>
</dbReference>
<feature type="domain" description="Calcineurin-like phosphoesterase" evidence="2">
    <location>
        <begin position="40"/>
        <end position="129"/>
    </location>
</feature>
<dbReference type="AlphaFoldDB" id="A0A1I2YR52"/>
<dbReference type="EMBL" id="JACBZA010000001">
    <property type="protein sequence ID" value="NYH86868.1"/>
    <property type="molecule type" value="Genomic_DNA"/>
</dbReference>
<keyword evidence="1" id="KW-0732">Signal</keyword>
<reference evidence="3 6" key="2">
    <citation type="submission" date="2020-07" db="EMBL/GenBank/DDBJ databases">
        <title>Sequencing the genomes of 1000 actinobacteria strains.</title>
        <authorList>
            <person name="Klenk H.-P."/>
        </authorList>
    </citation>
    <scope>NUCLEOTIDE SEQUENCE [LARGE SCALE GENOMIC DNA]</scope>
    <source>
        <strain evidence="3 6">DSM 45117</strain>
    </source>
</reference>
<dbReference type="Proteomes" id="UP000533017">
    <property type="component" value="Unassembled WGS sequence"/>
</dbReference>
<proteinExistence type="predicted"/>
<dbReference type="OrthoDB" id="58809at2"/>
<evidence type="ECO:0000256" key="1">
    <source>
        <dbReference type="SAM" id="SignalP"/>
    </source>
</evidence>
<dbReference type="RefSeq" id="WP_139239112.1">
    <property type="nucleotide sequence ID" value="NZ_FOOI01000014.1"/>
</dbReference>
<protein>
    <submittedName>
        <fullName evidence="4">Calcineurin-like phosphoesterase</fullName>
    </submittedName>
</protein>
<organism evidence="4 5">
    <name type="scientific">Actinopolymorpha cephalotaxi</name>
    <dbReference type="NCBI Taxonomy" id="504797"/>
    <lineage>
        <taxon>Bacteria</taxon>
        <taxon>Bacillati</taxon>
        <taxon>Actinomycetota</taxon>
        <taxon>Actinomycetes</taxon>
        <taxon>Propionibacteriales</taxon>
        <taxon>Actinopolymorphaceae</taxon>
        <taxon>Actinopolymorpha</taxon>
    </lineage>
</organism>
<sequence length="342" mass="37157">MRKWQNVALGMMAASALAVGVSPGTASAENPQDSHERDFSFAVIGDIPYGAAQIADFPNVIDQINADRDVRMVDHLGDIKDGSSLCTDDYFALIRSDFDRFADPLVYTPGDNEWTDCHRPSNGSYNPLERLTAVRGTFFSQPGRTLGRHPVAVRSQAAQGYPENVRYTRAGVTFAAVHIVGSDNSLAPWTGNTAPTVEQRAEVQGRTAADVRLIRDTFAQAHTEKAKAVVLLTQADMFDPGATEPDPAGFGAFTPIVDVIAEQAAAFHGPVYLFNGDSHVYNSDQPLAAGSRWLSFYGVSAPVPNLRRITVDGSTGVNDWLKVTVDHHDPQVLRWTRVPFAT</sequence>
<evidence type="ECO:0000313" key="5">
    <source>
        <dbReference type="Proteomes" id="UP000199052"/>
    </source>
</evidence>
<name>A0A1I2YR52_9ACTN</name>